<gene>
    <name evidence="1" type="ordered locus">PYCH_16450</name>
</gene>
<evidence type="ECO:0000313" key="1">
    <source>
        <dbReference type="EMBL" id="AEH25311.1"/>
    </source>
</evidence>
<reference evidence="1 2" key="1">
    <citation type="journal article" date="2011" name="J. Bacteriol.">
        <title>Complete genome sequence of the obligate piezophilic hyperthermophilic archaeon Pyrococcus yayanosii CH1.</title>
        <authorList>
            <person name="Jun X."/>
            <person name="Lupeng L."/>
            <person name="Minjuan X."/>
            <person name="Oger P."/>
            <person name="Fengping W."/>
            <person name="Jebbar M."/>
            <person name="Xiang X."/>
        </authorList>
    </citation>
    <scope>NUCLEOTIDE SEQUENCE [LARGE SCALE GENOMIC DNA]</scope>
    <source>
        <strain evidence="2">CH1 / JCM 16557</strain>
    </source>
</reference>
<dbReference type="Proteomes" id="UP000008386">
    <property type="component" value="Chromosome"/>
</dbReference>
<dbReference type="KEGG" id="pya:PYCH_16450"/>
<dbReference type="HOGENOM" id="CLU_3021127_0_0_2"/>
<name>F8AH81_PYRYC</name>
<evidence type="ECO:0000313" key="2">
    <source>
        <dbReference type="Proteomes" id="UP000008386"/>
    </source>
</evidence>
<organism evidence="1 2">
    <name type="scientific">Pyrococcus yayanosii (strain CH1 / JCM 16557)</name>
    <dbReference type="NCBI Taxonomy" id="529709"/>
    <lineage>
        <taxon>Archaea</taxon>
        <taxon>Methanobacteriati</taxon>
        <taxon>Methanobacteriota</taxon>
        <taxon>Thermococci</taxon>
        <taxon>Thermococcales</taxon>
        <taxon>Thermococcaceae</taxon>
        <taxon>Pyrococcus</taxon>
    </lineage>
</organism>
<proteinExistence type="predicted"/>
<dbReference type="EMBL" id="CP002779">
    <property type="protein sequence ID" value="AEH25311.1"/>
    <property type="molecule type" value="Genomic_DNA"/>
</dbReference>
<sequence>MTKLAVALALLTVSPRIKKPMSRATNGRHFTKVTLQKFQAGSTTKTLTRKCGHRM</sequence>
<dbReference type="AlphaFoldDB" id="F8AH81"/>
<keyword evidence="2" id="KW-1185">Reference proteome</keyword>
<accession>F8AH81</accession>
<protein>
    <submittedName>
        <fullName evidence="1">Uncharacterized protein</fullName>
    </submittedName>
</protein>